<keyword evidence="2" id="KW-1133">Transmembrane helix</keyword>
<gene>
    <name evidence="3" type="ORF">GsuE55_02480</name>
</gene>
<organism evidence="3 4">
    <name type="scientific">Geobacillus subterraneus</name>
    <dbReference type="NCBI Taxonomy" id="129338"/>
    <lineage>
        <taxon>Bacteria</taxon>
        <taxon>Bacillati</taxon>
        <taxon>Bacillota</taxon>
        <taxon>Bacilli</taxon>
        <taxon>Bacillales</taxon>
        <taxon>Anoxybacillaceae</taxon>
        <taxon>Geobacillus</taxon>
    </lineage>
</organism>
<evidence type="ECO:0000313" key="3">
    <source>
        <dbReference type="EMBL" id="BBW95415.1"/>
    </source>
</evidence>
<feature type="transmembrane region" description="Helical" evidence="2">
    <location>
        <begin position="20"/>
        <end position="39"/>
    </location>
</feature>
<keyword evidence="4" id="KW-1185">Reference proteome</keyword>
<feature type="coiled-coil region" evidence="1">
    <location>
        <begin position="39"/>
        <end position="76"/>
    </location>
</feature>
<dbReference type="Proteomes" id="UP000501421">
    <property type="component" value="Chromosome"/>
</dbReference>
<keyword evidence="2" id="KW-0472">Membrane</keyword>
<name>A0A679FLM4_9BACL</name>
<dbReference type="RefSeq" id="WP_033844224.1">
    <property type="nucleotide sequence ID" value="NZ_AP022557.1"/>
</dbReference>
<evidence type="ECO:0000313" key="4">
    <source>
        <dbReference type="Proteomes" id="UP000501421"/>
    </source>
</evidence>
<evidence type="ECO:0000256" key="1">
    <source>
        <dbReference type="SAM" id="Coils"/>
    </source>
</evidence>
<reference evidence="4" key="1">
    <citation type="journal article" date="2020" name="Microbiol. Resour. Announc.">
        <title>Complete Genome Sequence of Geobacillus sp. Strain E55-1, Isolated from Mine Geyser in Japan.</title>
        <authorList>
            <person name="Miyazaki K."/>
            <person name="Hase E."/>
            <person name="Tokito N."/>
        </authorList>
    </citation>
    <scope>NUCLEOTIDE SEQUENCE [LARGE SCALE GENOMIC DNA]</scope>
    <source>
        <strain evidence="4">E55-1</strain>
    </source>
</reference>
<dbReference type="AlphaFoldDB" id="A0A679FLM4"/>
<dbReference type="EMBL" id="AP022557">
    <property type="protein sequence ID" value="BBW95415.1"/>
    <property type="molecule type" value="Genomic_DNA"/>
</dbReference>
<proteinExistence type="predicted"/>
<evidence type="ECO:0000256" key="2">
    <source>
        <dbReference type="SAM" id="Phobius"/>
    </source>
</evidence>
<accession>A0A679FLM4</accession>
<keyword evidence="1" id="KW-0175">Coiled coil</keyword>
<sequence length="189" mass="21642">MIAEINLLPQRETKQPVRLVLLIGLLLVFAVAALFYWFIERADQRQAALEAELKRIKAEQAVLEAKRQQESEAQERQELAKAVKWAERYPLKSVPLLRALTKQLPERGFVMNVAYAGQTSMTMTVQFDTPEEAAYYLNRLQALPLVQSAKLASVTVSGEQEEQREQQVVPRYIAQYELQLRQAGKEGKR</sequence>
<protein>
    <submittedName>
        <fullName evidence="3">Uncharacterized protein</fullName>
    </submittedName>
</protein>
<keyword evidence="2" id="KW-0812">Transmembrane</keyword>